<proteinExistence type="predicted"/>
<reference evidence="1" key="1">
    <citation type="submission" date="2023-04" db="EMBL/GenBank/DDBJ databases">
        <title>Ambrosiozyma monospora NBRC 10751.</title>
        <authorList>
            <person name="Ichikawa N."/>
            <person name="Sato H."/>
            <person name="Tonouchi N."/>
        </authorList>
    </citation>
    <scope>NUCLEOTIDE SEQUENCE</scope>
    <source>
        <strain evidence="1">NBRC 10751</strain>
    </source>
</reference>
<name>A0ACB5SXH2_AMBMO</name>
<organism evidence="1 2">
    <name type="scientific">Ambrosiozyma monospora</name>
    <name type="common">Yeast</name>
    <name type="synonym">Endomycopsis monosporus</name>
    <dbReference type="NCBI Taxonomy" id="43982"/>
    <lineage>
        <taxon>Eukaryota</taxon>
        <taxon>Fungi</taxon>
        <taxon>Dikarya</taxon>
        <taxon>Ascomycota</taxon>
        <taxon>Saccharomycotina</taxon>
        <taxon>Pichiomycetes</taxon>
        <taxon>Pichiales</taxon>
        <taxon>Pichiaceae</taxon>
        <taxon>Ambrosiozyma</taxon>
    </lineage>
</organism>
<gene>
    <name evidence="1" type="ORF">Amon02_000243400</name>
</gene>
<keyword evidence="2" id="KW-1185">Reference proteome</keyword>
<accession>A0ACB5SXH2</accession>
<protein>
    <submittedName>
        <fullName evidence="1">Unnamed protein product</fullName>
    </submittedName>
</protein>
<evidence type="ECO:0000313" key="2">
    <source>
        <dbReference type="Proteomes" id="UP001165064"/>
    </source>
</evidence>
<evidence type="ECO:0000313" key="1">
    <source>
        <dbReference type="EMBL" id="GME76070.1"/>
    </source>
</evidence>
<dbReference type="Proteomes" id="UP001165064">
    <property type="component" value="Unassembled WGS sequence"/>
</dbReference>
<sequence length="186" mass="20132">MDFGRAELKVKTEDNYTLTPIFSPSKLPILSLIKGYCYKQLPNKSVPPILAALVRLIENENGIDDPDGNDTETENETGNGGDADDTTTSHTSRVSQMSDVVFDGDNENHLNDSVNSSGIDGDSDEDEDGPVSLSLCFISLKKILMLLENEIRSFASQNTVLSRTTTTDSGDDDASSICVEGTMGRM</sequence>
<comment type="caution">
    <text evidence="1">The sequence shown here is derived from an EMBL/GenBank/DDBJ whole genome shotgun (WGS) entry which is preliminary data.</text>
</comment>
<dbReference type="EMBL" id="BSXS01001399">
    <property type="protein sequence ID" value="GME76070.1"/>
    <property type="molecule type" value="Genomic_DNA"/>
</dbReference>